<evidence type="ECO:0000256" key="2">
    <source>
        <dbReference type="ARBA" id="ARBA00012438"/>
    </source>
</evidence>
<feature type="domain" description="Histidine kinase" evidence="9">
    <location>
        <begin position="25"/>
        <end position="238"/>
    </location>
</feature>
<evidence type="ECO:0000313" key="10">
    <source>
        <dbReference type="EMBL" id="TDE01419.1"/>
    </source>
</evidence>
<keyword evidence="5" id="KW-0547">Nucleotide-binding</keyword>
<evidence type="ECO:0000259" key="9">
    <source>
        <dbReference type="PROSITE" id="PS50109"/>
    </source>
</evidence>
<dbReference type="Pfam" id="PF02518">
    <property type="entry name" value="HATPase_c"/>
    <property type="match status" value="1"/>
</dbReference>
<dbReference type="Pfam" id="PF00512">
    <property type="entry name" value="HisKA"/>
    <property type="match status" value="1"/>
</dbReference>
<dbReference type="EC" id="2.7.13.3" evidence="2"/>
<dbReference type="CDD" id="cd00082">
    <property type="entry name" value="HisKA"/>
    <property type="match status" value="1"/>
</dbReference>
<dbReference type="EMBL" id="SMFO01000016">
    <property type="protein sequence ID" value="TDE01419.1"/>
    <property type="molecule type" value="Genomic_DNA"/>
</dbReference>
<keyword evidence="4" id="KW-0808">Transferase</keyword>
<organism evidence="10 11">
    <name type="scientific">Flavobacterium hiemivividum</name>
    <dbReference type="NCBI Taxonomy" id="2541734"/>
    <lineage>
        <taxon>Bacteria</taxon>
        <taxon>Pseudomonadati</taxon>
        <taxon>Bacteroidota</taxon>
        <taxon>Flavobacteriia</taxon>
        <taxon>Flavobacteriales</taxon>
        <taxon>Flavobacteriaceae</taxon>
        <taxon>Flavobacterium</taxon>
    </lineage>
</organism>
<dbReference type="GO" id="GO:0007234">
    <property type="term" value="P:osmosensory signaling via phosphorelay pathway"/>
    <property type="evidence" value="ECO:0007669"/>
    <property type="project" value="TreeGrafter"/>
</dbReference>
<evidence type="ECO:0000256" key="4">
    <source>
        <dbReference type="ARBA" id="ARBA00022679"/>
    </source>
</evidence>
<dbReference type="InterPro" id="IPR004358">
    <property type="entry name" value="Sig_transdc_His_kin-like_C"/>
</dbReference>
<proteinExistence type="predicted"/>
<evidence type="ECO:0000256" key="3">
    <source>
        <dbReference type="ARBA" id="ARBA00022553"/>
    </source>
</evidence>
<dbReference type="SUPFAM" id="SSF55874">
    <property type="entry name" value="ATPase domain of HSP90 chaperone/DNA topoisomerase II/histidine kinase"/>
    <property type="match status" value="1"/>
</dbReference>
<dbReference type="SMART" id="SM00388">
    <property type="entry name" value="HisKA"/>
    <property type="match status" value="1"/>
</dbReference>
<dbReference type="InterPro" id="IPR036890">
    <property type="entry name" value="HATPase_C_sf"/>
</dbReference>
<dbReference type="PANTHER" id="PTHR42878:SF7">
    <property type="entry name" value="SENSOR HISTIDINE KINASE GLRK"/>
    <property type="match status" value="1"/>
</dbReference>
<keyword evidence="6 10" id="KW-0418">Kinase</keyword>
<keyword evidence="11" id="KW-1185">Reference proteome</keyword>
<dbReference type="InterPro" id="IPR005467">
    <property type="entry name" value="His_kinase_dom"/>
</dbReference>
<dbReference type="SUPFAM" id="SSF47384">
    <property type="entry name" value="Homodimeric domain of signal transducing histidine kinase"/>
    <property type="match status" value="1"/>
</dbReference>
<dbReference type="PANTHER" id="PTHR42878">
    <property type="entry name" value="TWO-COMPONENT HISTIDINE KINASE"/>
    <property type="match status" value="1"/>
</dbReference>
<dbReference type="GO" id="GO:0000156">
    <property type="term" value="F:phosphorelay response regulator activity"/>
    <property type="evidence" value="ECO:0007669"/>
    <property type="project" value="TreeGrafter"/>
</dbReference>
<evidence type="ECO:0000256" key="6">
    <source>
        <dbReference type="ARBA" id="ARBA00022777"/>
    </source>
</evidence>
<dbReference type="Proteomes" id="UP000294597">
    <property type="component" value="Unassembled WGS sequence"/>
</dbReference>
<dbReference type="AlphaFoldDB" id="A0A4R5CM53"/>
<accession>A0A4R5CM53</accession>
<sequence>MEEIERNYKKELEVLKQEYEDFVYIVSHDIKTPMRAISNIATWIEDDLDPSVGGDIISNFNLLKNRVGRLESMMNGLLELSRVNRVELEFYEINIPKIISESIETLEDKENVDFLVINNLSNENVDTLGKKLTRVLNHLITNAVRFNNKEKKEVVIELNETAEAYEIKISDDGPGVPEAVKDKIFSIFYTVNSKDVVDSTGAGLAISSKILQVVGGSIKYETRDTGGSIFTFNWPKTITLKI</sequence>
<dbReference type="GO" id="GO:0030295">
    <property type="term" value="F:protein kinase activator activity"/>
    <property type="evidence" value="ECO:0007669"/>
    <property type="project" value="TreeGrafter"/>
</dbReference>
<dbReference type="InterPro" id="IPR003594">
    <property type="entry name" value="HATPase_dom"/>
</dbReference>
<keyword evidence="3" id="KW-0597">Phosphoprotein</keyword>
<dbReference type="PROSITE" id="PS50109">
    <property type="entry name" value="HIS_KIN"/>
    <property type="match status" value="1"/>
</dbReference>
<dbReference type="Gene3D" id="3.30.565.10">
    <property type="entry name" value="Histidine kinase-like ATPase, C-terminal domain"/>
    <property type="match status" value="1"/>
</dbReference>
<evidence type="ECO:0000256" key="7">
    <source>
        <dbReference type="ARBA" id="ARBA00022840"/>
    </source>
</evidence>
<dbReference type="InterPro" id="IPR050351">
    <property type="entry name" value="BphY/WalK/GraS-like"/>
</dbReference>
<keyword evidence="8" id="KW-0902">Two-component regulatory system</keyword>
<keyword evidence="7" id="KW-0067">ATP-binding</keyword>
<reference evidence="10 11" key="1">
    <citation type="submission" date="2019-03" db="EMBL/GenBank/DDBJ databases">
        <title>Flavobacterium TSA-D2 sp. nov., isolated from arctic soil.</title>
        <authorList>
            <person name="Chaudhary D.K."/>
        </authorList>
    </citation>
    <scope>NUCLEOTIDE SEQUENCE [LARGE SCALE GENOMIC DNA]</scope>
    <source>
        <strain evidence="10 11">TSA-D2</strain>
    </source>
</reference>
<dbReference type="PRINTS" id="PR00344">
    <property type="entry name" value="BCTRLSENSOR"/>
</dbReference>
<evidence type="ECO:0000256" key="8">
    <source>
        <dbReference type="ARBA" id="ARBA00023012"/>
    </source>
</evidence>
<dbReference type="RefSeq" id="WP_132112880.1">
    <property type="nucleotide sequence ID" value="NZ_SMFO01000016.1"/>
</dbReference>
<evidence type="ECO:0000313" key="11">
    <source>
        <dbReference type="Proteomes" id="UP000294597"/>
    </source>
</evidence>
<dbReference type="GO" id="GO:0005524">
    <property type="term" value="F:ATP binding"/>
    <property type="evidence" value="ECO:0007669"/>
    <property type="project" value="UniProtKB-KW"/>
</dbReference>
<gene>
    <name evidence="10" type="ORF">E0F98_14905</name>
</gene>
<evidence type="ECO:0000256" key="1">
    <source>
        <dbReference type="ARBA" id="ARBA00000085"/>
    </source>
</evidence>
<comment type="caution">
    <text evidence="10">The sequence shown here is derived from an EMBL/GenBank/DDBJ whole genome shotgun (WGS) entry which is preliminary data.</text>
</comment>
<dbReference type="InterPro" id="IPR003661">
    <property type="entry name" value="HisK_dim/P_dom"/>
</dbReference>
<protein>
    <recommendedName>
        <fullName evidence="2">histidine kinase</fullName>
        <ecNumber evidence="2">2.7.13.3</ecNumber>
    </recommendedName>
</protein>
<dbReference type="Gene3D" id="1.10.287.130">
    <property type="match status" value="1"/>
</dbReference>
<comment type="catalytic activity">
    <reaction evidence="1">
        <text>ATP + protein L-histidine = ADP + protein N-phospho-L-histidine.</text>
        <dbReference type="EC" id="2.7.13.3"/>
    </reaction>
</comment>
<dbReference type="GO" id="GO:0000155">
    <property type="term" value="F:phosphorelay sensor kinase activity"/>
    <property type="evidence" value="ECO:0007669"/>
    <property type="project" value="InterPro"/>
</dbReference>
<dbReference type="SMART" id="SM00387">
    <property type="entry name" value="HATPase_c"/>
    <property type="match status" value="1"/>
</dbReference>
<evidence type="ECO:0000256" key="5">
    <source>
        <dbReference type="ARBA" id="ARBA00022741"/>
    </source>
</evidence>
<dbReference type="InterPro" id="IPR036097">
    <property type="entry name" value="HisK_dim/P_sf"/>
</dbReference>
<name>A0A4R5CM53_9FLAO</name>